<reference evidence="3 4" key="1">
    <citation type="submission" date="2018-10" db="EMBL/GenBank/DDBJ databases">
        <title>Paraburkholderia sp. 7MK8-2, isolated from soil.</title>
        <authorList>
            <person name="Gao Z.-H."/>
            <person name="Qiu L.-H."/>
        </authorList>
    </citation>
    <scope>NUCLEOTIDE SEQUENCE [LARGE SCALE GENOMIC DNA]</scope>
    <source>
        <strain evidence="3 4">7MK8-2</strain>
    </source>
</reference>
<feature type="chain" id="PRO_5019865025" evidence="2">
    <location>
        <begin position="25"/>
        <end position="113"/>
    </location>
</feature>
<protein>
    <submittedName>
        <fullName evidence="3">DUF4148 domain-containing protein</fullName>
    </submittedName>
</protein>
<evidence type="ECO:0000313" key="3">
    <source>
        <dbReference type="EMBL" id="RKP50788.1"/>
    </source>
</evidence>
<comment type="caution">
    <text evidence="3">The sequence shown here is derived from an EMBL/GenBank/DDBJ whole genome shotgun (WGS) entry which is preliminary data.</text>
</comment>
<dbReference type="AlphaFoldDB" id="A0A494XJN2"/>
<dbReference type="Proteomes" id="UP000280434">
    <property type="component" value="Unassembled WGS sequence"/>
</dbReference>
<evidence type="ECO:0000256" key="2">
    <source>
        <dbReference type="SAM" id="SignalP"/>
    </source>
</evidence>
<accession>A0A494XJN2</accession>
<dbReference type="OrthoDB" id="9035534at2"/>
<feature type="region of interest" description="Disordered" evidence="1">
    <location>
        <begin position="65"/>
        <end position="101"/>
    </location>
</feature>
<keyword evidence="4" id="KW-1185">Reference proteome</keyword>
<name>A0A494XJN2_9BURK</name>
<dbReference type="InterPro" id="IPR025421">
    <property type="entry name" value="DUF4148"/>
</dbReference>
<sequence>MFKRTVIISLMLCAGAGIATRAPAQEKTRAQVRQELIEAEHDGLNLVTDTSYPAVAPIFEQQAARLKQQKGDSGMGAPMTGASDAGRIEHETPPSDPPACVGPASFCDLYFGS</sequence>
<dbReference type="EMBL" id="RBZV01000002">
    <property type="protein sequence ID" value="RKP50788.1"/>
    <property type="molecule type" value="Genomic_DNA"/>
</dbReference>
<evidence type="ECO:0000256" key="1">
    <source>
        <dbReference type="SAM" id="MobiDB-lite"/>
    </source>
</evidence>
<keyword evidence="2" id="KW-0732">Signal</keyword>
<feature type="signal peptide" evidence="2">
    <location>
        <begin position="1"/>
        <end position="24"/>
    </location>
</feature>
<evidence type="ECO:0000313" key="4">
    <source>
        <dbReference type="Proteomes" id="UP000280434"/>
    </source>
</evidence>
<dbReference type="RefSeq" id="WP_121276873.1">
    <property type="nucleotide sequence ID" value="NZ_RBZV01000002.1"/>
</dbReference>
<organism evidence="3 4">
    <name type="scientific">Trinickia fusca</name>
    <dbReference type="NCBI Taxonomy" id="2419777"/>
    <lineage>
        <taxon>Bacteria</taxon>
        <taxon>Pseudomonadati</taxon>
        <taxon>Pseudomonadota</taxon>
        <taxon>Betaproteobacteria</taxon>
        <taxon>Burkholderiales</taxon>
        <taxon>Burkholderiaceae</taxon>
        <taxon>Trinickia</taxon>
    </lineage>
</organism>
<dbReference type="Pfam" id="PF13663">
    <property type="entry name" value="DUF4148"/>
    <property type="match status" value="1"/>
</dbReference>
<proteinExistence type="predicted"/>
<gene>
    <name evidence="3" type="ORF">D7S89_06850</name>
</gene>